<dbReference type="Proteomes" id="UP000244989">
    <property type="component" value="Unassembled WGS sequence"/>
</dbReference>
<keyword evidence="6" id="KW-0662">Pyridine nucleotide biosynthesis</keyword>
<dbReference type="PANTHER" id="PTHR32179:SF3">
    <property type="entry name" value="NICOTINATE-NUCLEOTIDE PYROPHOSPHORYLASE [CARBOXYLATING]"/>
    <property type="match status" value="1"/>
</dbReference>
<dbReference type="InterPro" id="IPR022412">
    <property type="entry name" value="Quinolinate_PRibosylTrfase_N"/>
</dbReference>
<dbReference type="GO" id="GO:0034213">
    <property type="term" value="P:quinolinate catabolic process"/>
    <property type="evidence" value="ECO:0007669"/>
    <property type="project" value="TreeGrafter"/>
</dbReference>
<dbReference type="PIRSF" id="PIRSF006250">
    <property type="entry name" value="NadC_ModD"/>
    <property type="match status" value="1"/>
</dbReference>
<keyword evidence="7 11" id="KW-0328">Glycosyltransferase</keyword>
<dbReference type="InterPro" id="IPR037128">
    <property type="entry name" value="Quinolinate_PRibosylTase_N_sf"/>
</dbReference>
<evidence type="ECO:0000256" key="4">
    <source>
        <dbReference type="ARBA" id="ARBA00011944"/>
    </source>
</evidence>
<feature type="binding site" evidence="12">
    <location>
        <position position="198"/>
    </location>
    <ligand>
        <name>substrate</name>
    </ligand>
</feature>
<evidence type="ECO:0000259" key="14">
    <source>
        <dbReference type="Pfam" id="PF02749"/>
    </source>
</evidence>
<evidence type="ECO:0000256" key="5">
    <source>
        <dbReference type="ARBA" id="ARBA00020990"/>
    </source>
</evidence>
<evidence type="ECO:0000256" key="8">
    <source>
        <dbReference type="ARBA" id="ARBA00022679"/>
    </source>
</evidence>
<feature type="binding site" evidence="12">
    <location>
        <begin position="245"/>
        <end position="247"/>
    </location>
    <ligand>
        <name>substrate</name>
    </ligand>
</feature>
<dbReference type="Gene3D" id="3.20.20.70">
    <property type="entry name" value="Aldolase class I"/>
    <property type="match status" value="1"/>
</dbReference>
<evidence type="ECO:0000256" key="12">
    <source>
        <dbReference type="PIRSR" id="PIRSR006250-1"/>
    </source>
</evidence>
<comment type="catalytic activity">
    <reaction evidence="10">
        <text>nicotinate beta-D-ribonucleotide + CO2 + diphosphate = quinolinate + 5-phospho-alpha-D-ribose 1-diphosphate + 2 H(+)</text>
        <dbReference type="Rhea" id="RHEA:12733"/>
        <dbReference type="ChEBI" id="CHEBI:15378"/>
        <dbReference type="ChEBI" id="CHEBI:16526"/>
        <dbReference type="ChEBI" id="CHEBI:29959"/>
        <dbReference type="ChEBI" id="CHEBI:33019"/>
        <dbReference type="ChEBI" id="CHEBI:57502"/>
        <dbReference type="ChEBI" id="CHEBI:58017"/>
        <dbReference type="EC" id="2.4.2.19"/>
    </reaction>
</comment>
<dbReference type="KEGG" id="cyz:C3B44_07640"/>
<evidence type="ECO:0000313" key="16">
    <source>
        <dbReference type="Proteomes" id="UP000244989"/>
    </source>
</evidence>
<dbReference type="InterPro" id="IPR036068">
    <property type="entry name" value="Nicotinate_pribotase-like_C"/>
</dbReference>
<comment type="similarity">
    <text evidence="3 11">Belongs to the NadC/ModD family.</text>
</comment>
<dbReference type="SUPFAM" id="SSF51690">
    <property type="entry name" value="Nicotinate/Quinolinate PRTase C-terminal domain-like"/>
    <property type="match status" value="1"/>
</dbReference>
<dbReference type="InterPro" id="IPR002638">
    <property type="entry name" value="Quinolinate_PRibosylTrfase_C"/>
</dbReference>
<reference evidence="16" key="1">
    <citation type="submission" date="2018-04" db="EMBL/GenBank/DDBJ databases">
        <authorList>
            <person name="Liu S."/>
            <person name="Wang Z."/>
            <person name="Li J."/>
        </authorList>
    </citation>
    <scope>NUCLEOTIDE SEQUENCE [LARGE SCALE GENOMIC DNA]</scope>
    <source>
        <strain evidence="16">2189</strain>
    </source>
</reference>
<dbReference type="RefSeq" id="WP_108431858.1">
    <property type="nucleotide sequence ID" value="NZ_CP026947.1"/>
</dbReference>
<accession>A0A2U1T6S1</accession>
<sequence length="287" mass="30190">MRLQEDTTRALIRTALEEDLAYGPDLTSLATVEPGSWSTASVATRSDGVIAGRDIIGWTLAELVDGAETTYHCADGDQVARGQVVATITAPTIELLTAERTLLNLLTHLSGIATATAAWVEAIGGTGAHTRVRDTRKTLPGLRAVEKYAVAAGGGVNHRMGLGDAALIKDNHVAATGGVVEALARVRARYPEAQCEVEVDTLEQFDAVLEQKPAEILLDNFTVAECAEAVRRRAGNAPEVLLEASGGLSLDKAADYAATGVDFLAVGALTHSVKALDLGLDFEDFDQ</sequence>
<dbReference type="CDD" id="cd01572">
    <property type="entry name" value="QPRTase"/>
    <property type="match status" value="1"/>
</dbReference>
<proteinExistence type="inferred from homology"/>
<dbReference type="FunFam" id="3.20.20.70:FF:000030">
    <property type="entry name" value="Nicotinate-nucleotide pyrophosphorylase, carboxylating"/>
    <property type="match status" value="1"/>
</dbReference>
<name>A0A2U1T6S1_9CORY</name>
<feature type="binding site" evidence="12">
    <location>
        <position position="219"/>
    </location>
    <ligand>
        <name>substrate</name>
    </ligand>
</feature>
<dbReference type="EMBL" id="QEEZ01000009">
    <property type="protein sequence ID" value="PWC01692.1"/>
    <property type="molecule type" value="Genomic_DNA"/>
</dbReference>
<keyword evidence="16" id="KW-1185">Reference proteome</keyword>
<feature type="binding site" evidence="12">
    <location>
        <position position="100"/>
    </location>
    <ligand>
        <name>substrate</name>
    </ligand>
</feature>
<dbReference type="InterPro" id="IPR027277">
    <property type="entry name" value="NadC/ModD"/>
</dbReference>
<dbReference type="GO" id="GO:0005737">
    <property type="term" value="C:cytoplasm"/>
    <property type="evidence" value="ECO:0007669"/>
    <property type="project" value="TreeGrafter"/>
</dbReference>
<feature type="binding site" evidence="12">
    <location>
        <begin position="266"/>
        <end position="268"/>
    </location>
    <ligand>
        <name>substrate</name>
    </ligand>
</feature>
<keyword evidence="8 11" id="KW-0808">Transferase</keyword>
<evidence type="ECO:0000256" key="10">
    <source>
        <dbReference type="ARBA" id="ARBA00047445"/>
    </source>
</evidence>
<comment type="caution">
    <text evidence="15">The sequence shown here is derived from an EMBL/GenBank/DDBJ whole genome shotgun (WGS) entry which is preliminary data.</text>
</comment>
<comment type="function">
    <text evidence="1">Involved in the catabolism of quinolinic acid (QA).</text>
</comment>
<comment type="pathway">
    <text evidence="2">Cofactor biosynthesis; NAD(+) biosynthesis; nicotinate D-ribonucleotide from quinolinate: step 1/1.</text>
</comment>
<dbReference type="PANTHER" id="PTHR32179">
    <property type="entry name" value="NICOTINATE-NUCLEOTIDE PYROPHOSPHORYLASE [CARBOXYLATING]"/>
    <property type="match status" value="1"/>
</dbReference>
<dbReference type="NCBIfam" id="TIGR00078">
    <property type="entry name" value="nadC"/>
    <property type="match status" value="1"/>
</dbReference>
<evidence type="ECO:0000313" key="15">
    <source>
        <dbReference type="EMBL" id="PWC01692.1"/>
    </source>
</evidence>
<dbReference type="Gene3D" id="3.90.1170.20">
    <property type="entry name" value="Quinolinate phosphoribosyl transferase, N-terminal domain"/>
    <property type="match status" value="1"/>
</dbReference>
<evidence type="ECO:0000256" key="6">
    <source>
        <dbReference type="ARBA" id="ARBA00022642"/>
    </source>
</evidence>
<dbReference type="UniPathway" id="UPA00253">
    <property type="reaction ID" value="UER00331"/>
</dbReference>
<evidence type="ECO:0000256" key="3">
    <source>
        <dbReference type="ARBA" id="ARBA00009400"/>
    </source>
</evidence>
<dbReference type="GO" id="GO:0004514">
    <property type="term" value="F:nicotinate-nucleotide diphosphorylase (carboxylating) activity"/>
    <property type="evidence" value="ECO:0007669"/>
    <property type="project" value="UniProtKB-EC"/>
</dbReference>
<dbReference type="OrthoDB" id="9782546at2"/>
<evidence type="ECO:0000256" key="7">
    <source>
        <dbReference type="ARBA" id="ARBA00022676"/>
    </source>
</evidence>
<dbReference type="InterPro" id="IPR013785">
    <property type="entry name" value="Aldolase_TIM"/>
</dbReference>
<dbReference type="InterPro" id="IPR004393">
    <property type="entry name" value="NadC"/>
</dbReference>
<evidence type="ECO:0000256" key="11">
    <source>
        <dbReference type="PIRNR" id="PIRNR006250"/>
    </source>
</evidence>
<dbReference type="EC" id="2.4.2.19" evidence="4"/>
<dbReference type="SUPFAM" id="SSF54675">
    <property type="entry name" value="Nicotinate/Quinolinate PRTase N-terminal domain-like"/>
    <property type="match status" value="1"/>
</dbReference>
<feature type="binding site" evidence="12">
    <location>
        <position position="159"/>
    </location>
    <ligand>
        <name>substrate</name>
    </ligand>
</feature>
<dbReference type="Pfam" id="PF02749">
    <property type="entry name" value="QRPTase_N"/>
    <property type="match status" value="1"/>
</dbReference>
<dbReference type="Pfam" id="PF01729">
    <property type="entry name" value="QRPTase_C"/>
    <property type="match status" value="1"/>
</dbReference>
<protein>
    <recommendedName>
        <fullName evidence="5">Nicotinate-nucleotide pyrophosphorylase [carboxylating]</fullName>
        <ecNumber evidence="4">2.4.2.19</ecNumber>
    </recommendedName>
    <alternativeName>
        <fullName evidence="9">Quinolinate phosphoribosyltransferase [decarboxylating]</fullName>
    </alternativeName>
</protein>
<dbReference type="GO" id="GO:0009435">
    <property type="term" value="P:NAD+ biosynthetic process"/>
    <property type="evidence" value="ECO:0007669"/>
    <property type="project" value="UniProtKB-UniPathway"/>
</dbReference>
<feature type="binding site" evidence="12">
    <location>
        <begin position="135"/>
        <end position="137"/>
    </location>
    <ligand>
        <name>substrate</name>
    </ligand>
</feature>
<feature type="domain" description="Quinolinate phosphoribosyl transferase N-terminal" evidence="14">
    <location>
        <begin position="25"/>
        <end position="110"/>
    </location>
</feature>
<evidence type="ECO:0000259" key="13">
    <source>
        <dbReference type="Pfam" id="PF01729"/>
    </source>
</evidence>
<evidence type="ECO:0000256" key="9">
    <source>
        <dbReference type="ARBA" id="ARBA00033102"/>
    </source>
</evidence>
<feature type="binding site" evidence="12">
    <location>
        <position position="169"/>
    </location>
    <ligand>
        <name>substrate</name>
    </ligand>
</feature>
<evidence type="ECO:0000256" key="1">
    <source>
        <dbReference type="ARBA" id="ARBA00003237"/>
    </source>
</evidence>
<gene>
    <name evidence="15" type="ORF">DF222_06160</name>
</gene>
<evidence type="ECO:0000256" key="2">
    <source>
        <dbReference type="ARBA" id="ARBA00004893"/>
    </source>
</evidence>
<feature type="domain" description="Quinolinate phosphoribosyl transferase C-terminal" evidence="13">
    <location>
        <begin position="112"/>
        <end position="281"/>
    </location>
</feature>
<organism evidence="15 16">
    <name type="scientific">Corynebacterium yudongzhengii</name>
    <dbReference type="NCBI Taxonomy" id="2080740"/>
    <lineage>
        <taxon>Bacteria</taxon>
        <taxon>Bacillati</taxon>
        <taxon>Actinomycetota</taxon>
        <taxon>Actinomycetes</taxon>
        <taxon>Mycobacteriales</taxon>
        <taxon>Corynebacteriaceae</taxon>
        <taxon>Corynebacterium</taxon>
    </lineage>
</organism>
<dbReference type="AlphaFoldDB" id="A0A2U1T6S1"/>